<comment type="caution">
    <text evidence="9">The sequence shown here is derived from an EMBL/GenBank/DDBJ whole genome shotgun (WGS) entry which is preliminary data.</text>
</comment>
<keyword evidence="4 7" id="KW-1133">Transmembrane helix</keyword>
<proteinExistence type="predicted"/>
<dbReference type="RefSeq" id="WP_269332817.1">
    <property type="nucleotide sequence ID" value="NZ_JAMZFT010000002.1"/>
</dbReference>
<evidence type="ECO:0000256" key="4">
    <source>
        <dbReference type="ARBA" id="ARBA00022989"/>
    </source>
</evidence>
<feature type="transmembrane region" description="Helical" evidence="7">
    <location>
        <begin position="6"/>
        <end position="26"/>
    </location>
</feature>
<evidence type="ECO:0000256" key="1">
    <source>
        <dbReference type="ARBA" id="ARBA00004651"/>
    </source>
</evidence>
<dbReference type="Proteomes" id="UP001055804">
    <property type="component" value="Unassembled WGS sequence"/>
</dbReference>
<evidence type="ECO:0000259" key="8">
    <source>
        <dbReference type="Pfam" id="PF00482"/>
    </source>
</evidence>
<evidence type="ECO:0000256" key="6">
    <source>
        <dbReference type="SAM" id="MobiDB-lite"/>
    </source>
</evidence>
<comment type="subcellular location">
    <subcellularLocation>
        <location evidence="1">Cell membrane</location>
        <topology evidence="1">Multi-pass membrane protein</topology>
    </subcellularLocation>
</comment>
<keyword evidence="3 7" id="KW-0812">Transmembrane</keyword>
<evidence type="ECO:0000256" key="7">
    <source>
        <dbReference type="SAM" id="Phobius"/>
    </source>
</evidence>
<keyword evidence="5 7" id="KW-0472">Membrane</keyword>
<feature type="transmembrane region" description="Helical" evidence="7">
    <location>
        <begin position="127"/>
        <end position="145"/>
    </location>
</feature>
<keyword evidence="2" id="KW-1003">Cell membrane</keyword>
<feature type="region of interest" description="Disordered" evidence="6">
    <location>
        <begin position="42"/>
        <end position="65"/>
    </location>
</feature>
<dbReference type="EMBL" id="JAMZFT010000002">
    <property type="protein sequence ID" value="MCP1336875.1"/>
    <property type="molecule type" value="Genomic_DNA"/>
</dbReference>
<gene>
    <name evidence="9" type="ORF">NJQ99_10680</name>
</gene>
<dbReference type="GO" id="GO:0005886">
    <property type="term" value="C:plasma membrane"/>
    <property type="evidence" value="ECO:0007669"/>
    <property type="project" value="UniProtKB-SubCell"/>
</dbReference>
<protein>
    <submittedName>
        <fullName evidence="9">Type II secretion system F family protein</fullName>
    </submittedName>
</protein>
<dbReference type="PANTHER" id="PTHR35007">
    <property type="entry name" value="INTEGRAL MEMBRANE PROTEIN-RELATED"/>
    <property type="match status" value="1"/>
</dbReference>
<feature type="compositionally biased region" description="Basic and acidic residues" evidence="6">
    <location>
        <begin position="47"/>
        <end position="62"/>
    </location>
</feature>
<evidence type="ECO:0000256" key="3">
    <source>
        <dbReference type="ARBA" id="ARBA00022692"/>
    </source>
</evidence>
<evidence type="ECO:0000256" key="5">
    <source>
        <dbReference type="ARBA" id="ARBA00023136"/>
    </source>
</evidence>
<dbReference type="InterPro" id="IPR018076">
    <property type="entry name" value="T2SS_GspF_dom"/>
</dbReference>
<sequence length="331" mass="36233">MSTDVQIILVAILVGAAIFAIAYALFGRSIKQKEGAQQRMQAVARNGRRETVDESRRGDPEAKRRKAVQQQLKELEKQQRAKRKSVSVRMKIERAGLSISPLTLHLGGGALGLAVAVALLVGGYPPIVALCGGIALGFGFPRWLLSFLAKRRIKRFTAEFVNAIDIIVRGIRSGLPVNECLGIIARECRAPVSDEFQTIVAGQKVGVTVDQSLEKMLERIPTSELNFFAIVLAIQQKTGGNLAEALSNLSTVLRERKKMKGKIGAMSSEAKSSAMIIGALPFLVMMLVHFATPDYLMPLFTERMGNMLLLGGAMWMSMGVIVMRKMINFDF</sequence>
<feature type="transmembrane region" description="Helical" evidence="7">
    <location>
        <begin position="99"/>
        <end position="121"/>
    </location>
</feature>
<dbReference type="InterPro" id="IPR042094">
    <property type="entry name" value="T2SS_GspF_sf"/>
</dbReference>
<reference evidence="9" key="1">
    <citation type="submission" date="2022-06" db="EMBL/GenBank/DDBJ databases">
        <title>Isolation and Genomics of Futiania mangrovii gen. nov., sp. nov., a Rare and Metabolically-versatile member in the Class Alphaproteobacteria.</title>
        <authorList>
            <person name="Liu L."/>
            <person name="Huang W.-C."/>
            <person name="Pan J."/>
            <person name="Li J."/>
            <person name="Huang Y."/>
            <person name="Du H."/>
            <person name="Liu Y."/>
            <person name="Li M."/>
        </authorList>
    </citation>
    <scope>NUCLEOTIDE SEQUENCE</scope>
    <source>
        <strain evidence="9">FT118</strain>
    </source>
</reference>
<feature type="transmembrane region" description="Helical" evidence="7">
    <location>
        <begin position="304"/>
        <end position="323"/>
    </location>
</feature>
<keyword evidence="10" id="KW-1185">Reference proteome</keyword>
<evidence type="ECO:0000313" key="10">
    <source>
        <dbReference type="Proteomes" id="UP001055804"/>
    </source>
</evidence>
<dbReference type="AlphaFoldDB" id="A0A9J6PGE6"/>
<dbReference type="Pfam" id="PF00482">
    <property type="entry name" value="T2SSF"/>
    <property type="match status" value="1"/>
</dbReference>
<evidence type="ECO:0000313" key="9">
    <source>
        <dbReference type="EMBL" id="MCP1336875.1"/>
    </source>
</evidence>
<name>A0A9J6PGE6_9PROT</name>
<organism evidence="9 10">
    <name type="scientific">Futiania mangrovi</name>
    <dbReference type="NCBI Taxonomy" id="2959716"/>
    <lineage>
        <taxon>Bacteria</taxon>
        <taxon>Pseudomonadati</taxon>
        <taxon>Pseudomonadota</taxon>
        <taxon>Alphaproteobacteria</taxon>
        <taxon>Futianiales</taxon>
        <taxon>Futianiaceae</taxon>
        <taxon>Futiania</taxon>
    </lineage>
</organism>
<dbReference type="PANTHER" id="PTHR35007:SF1">
    <property type="entry name" value="PILUS ASSEMBLY PROTEIN"/>
    <property type="match status" value="1"/>
</dbReference>
<evidence type="ECO:0000256" key="2">
    <source>
        <dbReference type="ARBA" id="ARBA00022475"/>
    </source>
</evidence>
<feature type="transmembrane region" description="Helical" evidence="7">
    <location>
        <begin position="272"/>
        <end position="292"/>
    </location>
</feature>
<dbReference type="Gene3D" id="1.20.81.30">
    <property type="entry name" value="Type II secretion system (T2SS), domain F"/>
    <property type="match status" value="1"/>
</dbReference>
<feature type="domain" description="Type II secretion system protein GspF" evidence="8">
    <location>
        <begin position="165"/>
        <end position="287"/>
    </location>
</feature>
<accession>A0A9J6PGE6</accession>